<evidence type="ECO:0000313" key="1">
    <source>
        <dbReference type="EMBL" id="AHF46349.1"/>
    </source>
</evidence>
<accession>W0FYQ5</accession>
<name>W0FYQ5_PLESH</name>
<dbReference type="SUPFAM" id="SSF53448">
    <property type="entry name" value="Nucleotide-diphospho-sugar transferases"/>
    <property type="match status" value="1"/>
</dbReference>
<protein>
    <submittedName>
        <fullName evidence="1">HlpA</fullName>
    </submittedName>
</protein>
<proteinExistence type="predicted"/>
<organism evidence="1">
    <name type="scientific">Plesiomonas shigelloides</name>
    <name type="common">Aeromonas shigelloides</name>
    <dbReference type="NCBI Taxonomy" id="703"/>
    <lineage>
        <taxon>Bacteria</taxon>
        <taxon>Pseudomonadati</taxon>
        <taxon>Pseudomonadota</taxon>
        <taxon>Gammaproteobacteria</taxon>
        <taxon>Enterobacterales</taxon>
        <taxon>Enterobacteriaceae</taxon>
        <taxon>Plesiomonas</taxon>
    </lineage>
</organism>
<reference evidence="1" key="1">
    <citation type="submission" date="2013-02" db="EMBL/GenBank/DDBJ databases">
        <title>The genetics of Plesiomonas shigelloides wbO1 gene cluster.</title>
        <authorList>
            <person name="Tomas J.M."/>
            <person name="Aquilini E."/>
        </authorList>
    </citation>
    <scope>NUCLEOTIDE SEQUENCE</scope>
    <source>
        <strain evidence="1">302-73</strain>
    </source>
</reference>
<dbReference type="InterPro" id="IPR029044">
    <property type="entry name" value="Nucleotide-diphossugar_trans"/>
</dbReference>
<gene>
    <name evidence="1" type="primary">hlpA</name>
</gene>
<dbReference type="EMBL" id="KC702805">
    <property type="protein sequence ID" value="AHF46349.1"/>
    <property type="molecule type" value="Genomic_DNA"/>
</dbReference>
<sequence>MKLRVYMTNNKADIVVKSIKEHNLEFEIPVVLFVFKREYALLKIIDVLRQVKPRKIYLLSDNGRNEDEKKIVKQVRESVVNAIDWDCEVIKKFQNENVGVYENIAVGAMWVFEKEDKAIFLEDDNLPEISFFEYCRELLKKYECDSRVLWICGSNYLEYSPTVDDASYIFTKNMLPCGWASWGWKFKAFYDGEFSLWNDGYIKNRLRFEYLNDGLYEQDCYNIEYEIEYKRKSGKYYSWDYQMAFSMRVNNLYAIVPVCNQIKNIGVDEFSIHGGNSMNNIMVERFCGRKTKEIAFPLKHPKSLLVDLKIEDKLERLILDPNFNSLRSRGSRWLRRMFKIDKTVSISSWIRIIVRL</sequence>
<dbReference type="Gene3D" id="3.90.550.10">
    <property type="entry name" value="Spore Coat Polysaccharide Biosynthesis Protein SpsA, Chain A"/>
    <property type="match status" value="1"/>
</dbReference>
<dbReference type="AlphaFoldDB" id="W0FYQ5"/>